<organism evidence="8 9">
    <name type="scientific">Maribacter sedimenticola</name>
    <dbReference type="NCBI Taxonomy" id="228956"/>
    <lineage>
        <taxon>Bacteria</taxon>
        <taxon>Pseudomonadati</taxon>
        <taxon>Bacteroidota</taxon>
        <taxon>Flavobacteriia</taxon>
        <taxon>Flavobacteriales</taxon>
        <taxon>Flavobacteriaceae</taxon>
        <taxon>Maribacter</taxon>
    </lineage>
</organism>
<dbReference type="InterPro" id="IPR013655">
    <property type="entry name" value="PAS_fold_3"/>
</dbReference>
<keyword evidence="9" id="KW-1185">Reference proteome</keyword>
<evidence type="ECO:0000259" key="7">
    <source>
        <dbReference type="PROSITE" id="PS50113"/>
    </source>
</evidence>
<dbReference type="InterPro" id="IPR052162">
    <property type="entry name" value="Sensor_kinase/Photoreceptor"/>
</dbReference>
<dbReference type="Pfam" id="PF08447">
    <property type="entry name" value="PAS_3"/>
    <property type="match status" value="3"/>
</dbReference>
<dbReference type="PRINTS" id="PR00344">
    <property type="entry name" value="BCTRLSENSOR"/>
</dbReference>
<dbReference type="PROSITE" id="PS50109">
    <property type="entry name" value="HIS_KIN"/>
    <property type="match status" value="1"/>
</dbReference>
<gene>
    <name evidence="8" type="ORF">SAMN04488009_0915</name>
</gene>
<dbReference type="Pfam" id="PF13426">
    <property type="entry name" value="PAS_9"/>
    <property type="match status" value="1"/>
</dbReference>
<evidence type="ECO:0000256" key="5">
    <source>
        <dbReference type="ARBA" id="ARBA00022777"/>
    </source>
</evidence>
<dbReference type="EC" id="2.7.13.3" evidence="2"/>
<evidence type="ECO:0000256" key="3">
    <source>
        <dbReference type="ARBA" id="ARBA00022553"/>
    </source>
</evidence>
<evidence type="ECO:0000313" key="8">
    <source>
        <dbReference type="EMBL" id="SNR29308.1"/>
    </source>
</evidence>
<dbReference type="InterPro" id="IPR036097">
    <property type="entry name" value="HisK_dim/P_sf"/>
</dbReference>
<evidence type="ECO:0000256" key="4">
    <source>
        <dbReference type="ARBA" id="ARBA00022679"/>
    </source>
</evidence>
<dbReference type="EMBL" id="FZNV01000001">
    <property type="protein sequence ID" value="SNR29308.1"/>
    <property type="molecule type" value="Genomic_DNA"/>
</dbReference>
<protein>
    <recommendedName>
        <fullName evidence="2">histidine kinase</fullName>
        <ecNumber evidence="2">2.7.13.3</ecNumber>
    </recommendedName>
</protein>
<reference evidence="8 9" key="1">
    <citation type="submission" date="2017-06" db="EMBL/GenBank/DDBJ databases">
        <authorList>
            <person name="Varghese N."/>
            <person name="Submissions S."/>
        </authorList>
    </citation>
    <scope>NUCLEOTIDE SEQUENCE [LARGE SCALE GENOMIC DNA]</scope>
    <source>
        <strain evidence="8 9">DSM 19840</strain>
    </source>
</reference>
<dbReference type="SUPFAM" id="SSF55874">
    <property type="entry name" value="ATPase domain of HSP90 chaperone/DNA topoisomerase II/histidine kinase"/>
    <property type="match status" value="1"/>
</dbReference>
<feature type="domain" description="PAC" evidence="7">
    <location>
        <begin position="465"/>
        <end position="519"/>
    </location>
</feature>
<evidence type="ECO:0000256" key="2">
    <source>
        <dbReference type="ARBA" id="ARBA00012438"/>
    </source>
</evidence>
<keyword evidence="3" id="KW-0597">Phosphoprotein</keyword>
<name>A0ABY1SDQ0_9FLAO</name>
<accession>A0ABY1SDQ0</accession>
<dbReference type="InterPro" id="IPR003594">
    <property type="entry name" value="HATPase_dom"/>
</dbReference>
<dbReference type="SUPFAM" id="SSF55785">
    <property type="entry name" value="PYP-like sensor domain (PAS domain)"/>
    <property type="match status" value="4"/>
</dbReference>
<sequence length="754" mass="86881">MVEKHIENSSLLELLEYTNQLGKIGVFKFDALTEDIYWNDIMREIHEVDDNFTPTIQNIFCFTEAGATNDKLKRGHLDTLKHDTPLKIEHEITTARGNKRFVQCTTQPTFSNGKLTNILGTVFDITERKLSERELLQRNKQLNFAEEIAQIGYWEWDPINDKFIWSDNLYKIFGLEVGIEMSLELLVSRVHPDDKEHVQQVTMDLFETKKFKKFTYRIIPPKGAIKTLEVLGQVECDDSGNIVKLIGVTQDITHRIATEHELTQKNQNLLLAENIAKIGFWQWIPEKDEFIWSENLYRIFEYEIGTKMSMELFSARFHPEDLEKINQNVNKFMEKGVFEKYSYRILLPNGTIKVLEVLGQYITPNEKNKQQILSGVIQDITDRVDREQELRNKNKLLNMASQIAKMGYWTWKIEEDKHIWSDNLYTILELDPNTKLNSEIVLSLVHPDDKKTCEDAMKSGIATKKFPKFRHRRICKNGAIKTLELSAEVILNKNGDIVEFIGTTLDITDIIKNEIELLKANNNLKESKMKLTARNKQLAEFNHITSHNLRSPVSNLNALLGMFKDPTYEDLKEELFQKFEIVIDHLTLTLDTLVESLKVKHEANKSIQKLSFDETLNKTKEILAAEIIQTNAIIKCNFTDVPKIVYNKIYLESIFLNLIGNAIKYKSKDRVPEIEIESKETNGKVHLSFKDNGIGIDLKQHGDKLFGLNKVFHRHPDAKGIGLFLTKAQVEAMGGTISAQSEVNVGSTFTVTLN</sequence>
<keyword evidence="5" id="KW-0418">Kinase</keyword>
<comment type="catalytic activity">
    <reaction evidence="1">
        <text>ATP + protein L-histidine = ADP + protein N-phospho-L-histidine.</text>
        <dbReference type="EC" id="2.7.13.3"/>
    </reaction>
</comment>
<dbReference type="InterPro" id="IPR004358">
    <property type="entry name" value="Sig_transdc_His_kin-like_C"/>
</dbReference>
<keyword evidence="4" id="KW-0808">Transferase</keyword>
<feature type="domain" description="PAC" evidence="7">
    <location>
        <begin position="212"/>
        <end position="264"/>
    </location>
</feature>
<comment type="caution">
    <text evidence="8">The sequence shown here is derived from an EMBL/GenBank/DDBJ whole genome shotgun (WGS) entry which is preliminary data.</text>
</comment>
<dbReference type="SMART" id="SM00086">
    <property type="entry name" value="PAC"/>
    <property type="match status" value="4"/>
</dbReference>
<feature type="domain" description="PAC" evidence="7">
    <location>
        <begin position="339"/>
        <end position="392"/>
    </location>
</feature>
<feature type="domain" description="PAC" evidence="7">
    <location>
        <begin position="86"/>
        <end position="137"/>
    </location>
</feature>
<dbReference type="NCBIfam" id="TIGR00229">
    <property type="entry name" value="sensory_box"/>
    <property type="match status" value="1"/>
</dbReference>
<dbReference type="PANTHER" id="PTHR43304">
    <property type="entry name" value="PHYTOCHROME-LIKE PROTEIN CPH1"/>
    <property type="match status" value="1"/>
</dbReference>
<dbReference type="Proteomes" id="UP000198337">
    <property type="component" value="Unassembled WGS sequence"/>
</dbReference>
<dbReference type="Gene3D" id="2.10.70.100">
    <property type="match status" value="2"/>
</dbReference>
<dbReference type="Gene3D" id="3.30.450.20">
    <property type="entry name" value="PAS domain"/>
    <property type="match status" value="4"/>
</dbReference>
<dbReference type="InterPro" id="IPR000014">
    <property type="entry name" value="PAS"/>
</dbReference>
<evidence type="ECO:0000259" key="6">
    <source>
        <dbReference type="PROSITE" id="PS50109"/>
    </source>
</evidence>
<dbReference type="RefSeq" id="WP_089259405.1">
    <property type="nucleotide sequence ID" value="NZ_FZNV01000001.1"/>
</dbReference>
<dbReference type="InterPro" id="IPR001610">
    <property type="entry name" value="PAC"/>
</dbReference>
<dbReference type="SMART" id="SM00387">
    <property type="entry name" value="HATPase_c"/>
    <property type="match status" value="1"/>
</dbReference>
<feature type="domain" description="Histidine kinase" evidence="6">
    <location>
        <begin position="544"/>
        <end position="754"/>
    </location>
</feature>
<dbReference type="InterPro" id="IPR000700">
    <property type="entry name" value="PAS-assoc_C"/>
</dbReference>
<proteinExistence type="predicted"/>
<dbReference type="Pfam" id="PF02518">
    <property type="entry name" value="HATPase_c"/>
    <property type="match status" value="1"/>
</dbReference>
<evidence type="ECO:0000313" key="9">
    <source>
        <dbReference type="Proteomes" id="UP000198337"/>
    </source>
</evidence>
<dbReference type="Gene3D" id="3.30.565.10">
    <property type="entry name" value="Histidine kinase-like ATPase, C-terminal domain"/>
    <property type="match status" value="1"/>
</dbReference>
<dbReference type="SUPFAM" id="SSF47384">
    <property type="entry name" value="Homodimeric domain of signal transducing histidine kinase"/>
    <property type="match status" value="1"/>
</dbReference>
<dbReference type="InterPro" id="IPR036890">
    <property type="entry name" value="HATPase_C_sf"/>
</dbReference>
<dbReference type="PROSITE" id="PS50113">
    <property type="entry name" value="PAC"/>
    <property type="match status" value="4"/>
</dbReference>
<dbReference type="InterPro" id="IPR035965">
    <property type="entry name" value="PAS-like_dom_sf"/>
</dbReference>
<dbReference type="PANTHER" id="PTHR43304:SF1">
    <property type="entry name" value="PAC DOMAIN-CONTAINING PROTEIN"/>
    <property type="match status" value="1"/>
</dbReference>
<dbReference type="Gene3D" id="1.10.287.130">
    <property type="match status" value="1"/>
</dbReference>
<evidence type="ECO:0000256" key="1">
    <source>
        <dbReference type="ARBA" id="ARBA00000085"/>
    </source>
</evidence>
<dbReference type="CDD" id="cd00130">
    <property type="entry name" value="PAS"/>
    <property type="match status" value="3"/>
</dbReference>
<dbReference type="InterPro" id="IPR005467">
    <property type="entry name" value="His_kinase_dom"/>
</dbReference>